<dbReference type="EMBL" id="BMAW01028135">
    <property type="protein sequence ID" value="GFU05819.1"/>
    <property type="molecule type" value="Genomic_DNA"/>
</dbReference>
<reference evidence="1" key="1">
    <citation type="submission" date="2020-08" db="EMBL/GenBank/DDBJ databases">
        <title>Multicomponent nature underlies the extraordinary mechanical properties of spider dragline silk.</title>
        <authorList>
            <person name="Kono N."/>
            <person name="Nakamura H."/>
            <person name="Mori M."/>
            <person name="Yoshida Y."/>
            <person name="Ohtoshi R."/>
            <person name="Malay A.D."/>
            <person name="Moran D.A.P."/>
            <person name="Tomita M."/>
            <person name="Numata K."/>
            <person name="Arakawa K."/>
        </authorList>
    </citation>
    <scope>NUCLEOTIDE SEQUENCE</scope>
</reference>
<accession>A0A8X6QBU0</accession>
<comment type="caution">
    <text evidence="1">The sequence shown here is derived from an EMBL/GenBank/DDBJ whole genome shotgun (WGS) entry which is preliminary data.</text>
</comment>
<name>A0A8X6QBU0_NEPPI</name>
<keyword evidence="2" id="KW-1185">Reference proteome</keyword>
<dbReference type="Proteomes" id="UP000887013">
    <property type="component" value="Unassembled WGS sequence"/>
</dbReference>
<sequence>MQTEKLCRSFKECLGARNGIIITIDEEDEAENLPIAMWLEKHGDMDPRHDIEQVLQAFIDVYIVSEVKESNDAVAVKNISLPSEKGM</sequence>
<proteinExistence type="predicted"/>
<evidence type="ECO:0000313" key="1">
    <source>
        <dbReference type="EMBL" id="GFU05819.1"/>
    </source>
</evidence>
<evidence type="ECO:0000313" key="2">
    <source>
        <dbReference type="Proteomes" id="UP000887013"/>
    </source>
</evidence>
<protein>
    <submittedName>
        <fullName evidence="1">Uncharacterized protein</fullName>
    </submittedName>
</protein>
<gene>
    <name evidence="1" type="ORF">NPIL_119981</name>
</gene>
<dbReference type="AlphaFoldDB" id="A0A8X6QBU0"/>
<organism evidence="1 2">
    <name type="scientific">Nephila pilipes</name>
    <name type="common">Giant wood spider</name>
    <name type="synonym">Nephila maculata</name>
    <dbReference type="NCBI Taxonomy" id="299642"/>
    <lineage>
        <taxon>Eukaryota</taxon>
        <taxon>Metazoa</taxon>
        <taxon>Ecdysozoa</taxon>
        <taxon>Arthropoda</taxon>
        <taxon>Chelicerata</taxon>
        <taxon>Arachnida</taxon>
        <taxon>Araneae</taxon>
        <taxon>Araneomorphae</taxon>
        <taxon>Entelegynae</taxon>
        <taxon>Araneoidea</taxon>
        <taxon>Nephilidae</taxon>
        <taxon>Nephila</taxon>
    </lineage>
</organism>